<dbReference type="Gene3D" id="3.40.50.1360">
    <property type="match status" value="1"/>
</dbReference>
<evidence type="ECO:0000259" key="6">
    <source>
        <dbReference type="Pfam" id="PF12802"/>
    </source>
</evidence>
<gene>
    <name evidence="7" type="ORF">NFI95_16625</name>
</gene>
<reference evidence="7 8" key="1">
    <citation type="submission" date="2022-06" db="EMBL/GenBank/DDBJ databases">
        <title>Endosaccharibacter gen. nov., sp. nov., endophytic bacteria isolated from sugarcane.</title>
        <authorList>
            <person name="Pitiwittayakul N."/>
            <person name="Yukphan P."/>
            <person name="Charoenyingcharoen P."/>
            <person name="Tanasupawat S."/>
        </authorList>
    </citation>
    <scope>NUCLEOTIDE SEQUENCE [LARGE SCALE GENOMIC DNA]</scope>
    <source>
        <strain evidence="7 8">KSS8</strain>
    </source>
</reference>
<keyword evidence="2" id="KW-0805">Transcription regulation</keyword>
<sequence>MAQSDELRLIARAARMYYLDDLKQAEIARRLRVSQAGVSRLLKRARAEGVVRISVDAPTGTFPELEERLARRFGLSEVVVAECGEDREEQVLTRMGEAAARYLEATVQPGEVIGISSWSETLLRTVDNLDPGRRVQAARIVQILGGMGNPGVQRHATALTTRLARLTGAEPMLLATQGIAGSVEAREALVADPYVAATMGEFARLSMVLMGIGALEPSKLLADSGNVFTTEELEALARQHAVGDMCLHFFDEQGVAIRSPVEGRVIGITLEQLRSVPCVVAVAGGNRKHRALLGALRSGLIDVLVTDQFTADRLDRSE</sequence>
<dbReference type="SUPFAM" id="SSF46689">
    <property type="entry name" value="Homeodomain-like"/>
    <property type="match status" value="1"/>
</dbReference>
<dbReference type="Proteomes" id="UP001524587">
    <property type="component" value="Unassembled WGS sequence"/>
</dbReference>
<keyword evidence="4" id="KW-0804">Transcription</keyword>
<protein>
    <submittedName>
        <fullName evidence="7">Sugar-binding transcriptional regulator</fullName>
    </submittedName>
</protein>
<dbReference type="RefSeq" id="WP_422865556.1">
    <property type="nucleotide sequence ID" value="NZ_JAMSKV010000021.1"/>
</dbReference>
<dbReference type="PANTHER" id="PTHR34294:SF12">
    <property type="entry name" value="SUGAR-BINDING TRANSCRIPTIONAL REGULATOR"/>
    <property type="match status" value="1"/>
</dbReference>
<comment type="similarity">
    <text evidence="1">Belongs to the SorC transcriptional regulatory family.</text>
</comment>
<keyword evidence="3" id="KW-0238">DNA-binding</keyword>
<keyword evidence="8" id="KW-1185">Reference proteome</keyword>
<evidence type="ECO:0000313" key="8">
    <source>
        <dbReference type="Proteomes" id="UP001524587"/>
    </source>
</evidence>
<dbReference type="InterPro" id="IPR007324">
    <property type="entry name" value="Sugar-bd_dom_put"/>
</dbReference>
<evidence type="ECO:0000313" key="7">
    <source>
        <dbReference type="EMBL" id="MCQ8280068.1"/>
    </source>
</evidence>
<feature type="domain" description="Sugar-binding" evidence="5">
    <location>
        <begin position="64"/>
        <end position="314"/>
    </location>
</feature>
<organism evidence="7 8">
    <name type="scientific">Endosaccharibacter trunci</name>
    <dbReference type="NCBI Taxonomy" id="2812733"/>
    <lineage>
        <taxon>Bacteria</taxon>
        <taxon>Pseudomonadati</taxon>
        <taxon>Pseudomonadota</taxon>
        <taxon>Alphaproteobacteria</taxon>
        <taxon>Acetobacterales</taxon>
        <taxon>Acetobacteraceae</taxon>
        <taxon>Endosaccharibacter</taxon>
    </lineage>
</organism>
<feature type="domain" description="HTH marR-type" evidence="6">
    <location>
        <begin position="9"/>
        <end position="53"/>
    </location>
</feature>
<dbReference type="InterPro" id="IPR037171">
    <property type="entry name" value="NagB/RpiA_transferase-like"/>
</dbReference>
<evidence type="ECO:0000259" key="5">
    <source>
        <dbReference type="Pfam" id="PF04198"/>
    </source>
</evidence>
<dbReference type="Gene3D" id="1.10.10.60">
    <property type="entry name" value="Homeodomain-like"/>
    <property type="match status" value="1"/>
</dbReference>
<evidence type="ECO:0000256" key="3">
    <source>
        <dbReference type="ARBA" id="ARBA00023125"/>
    </source>
</evidence>
<evidence type="ECO:0000256" key="1">
    <source>
        <dbReference type="ARBA" id="ARBA00010466"/>
    </source>
</evidence>
<name>A0ABT1WE51_9PROT</name>
<evidence type="ECO:0000256" key="2">
    <source>
        <dbReference type="ARBA" id="ARBA00023015"/>
    </source>
</evidence>
<dbReference type="Pfam" id="PF04198">
    <property type="entry name" value="Sugar-bind"/>
    <property type="match status" value="1"/>
</dbReference>
<dbReference type="PANTHER" id="PTHR34294">
    <property type="entry name" value="TRANSCRIPTIONAL REGULATOR-RELATED"/>
    <property type="match status" value="1"/>
</dbReference>
<dbReference type="Pfam" id="PF12802">
    <property type="entry name" value="MarR_2"/>
    <property type="match status" value="1"/>
</dbReference>
<comment type="caution">
    <text evidence="7">The sequence shown here is derived from an EMBL/GenBank/DDBJ whole genome shotgun (WGS) entry which is preliminary data.</text>
</comment>
<dbReference type="EMBL" id="JAMSKV010000021">
    <property type="protein sequence ID" value="MCQ8280068.1"/>
    <property type="molecule type" value="Genomic_DNA"/>
</dbReference>
<proteinExistence type="inferred from homology"/>
<dbReference type="SUPFAM" id="SSF100950">
    <property type="entry name" value="NagB/RpiA/CoA transferase-like"/>
    <property type="match status" value="1"/>
</dbReference>
<accession>A0ABT1WE51</accession>
<dbReference type="InterPro" id="IPR009057">
    <property type="entry name" value="Homeodomain-like_sf"/>
</dbReference>
<evidence type="ECO:0000256" key="4">
    <source>
        <dbReference type="ARBA" id="ARBA00023163"/>
    </source>
</evidence>
<dbReference type="InterPro" id="IPR051054">
    <property type="entry name" value="SorC_transcr_regulators"/>
</dbReference>
<dbReference type="InterPro" id="IPR000835">
    <property type="entry name" value="HTH_MarR-typ"/>
</dbReference>